<evidence type="ECO:0000256" key="1">
    <source>
        <dbReference type="SAM" id="MobiDB-lite"/>
    </source>
</evidence>
<dbReference type="EMBL" id="APLQ01000011">
    <property type="protein sequence ID" value="ENO14699.2"/>
    <property type="molecule type" value="Genomic_DNA"/>
</dbReference>
<reference evidence="2 3" key="1">
    <citation type="journal article" date="2013" name="Genome Announc.">
        <title>Genome Sequence of the Polycyclic Aromatic Hydrocarbon-Degrading Bacterium Strain Marinobacter nanhaiticus D15-8WT.</title>
        <authorList>
            <person name="Cui Z."/>
            <person name="Gao W."/>
            <person name="Li Q."/>
            <person name="Xu G."/>
            <person name="Zheng L."/>
        </authorList>
    </citation>
    <scope>NUCLEOTIDE SEQUENCE [LARGE SCALE GENOMIC DNA]</scope>
    <source>
        <strain evidence="2 3">D15-8W</strain>
    </source>
</reference>
<comment type="caution">
    <text evidence="2">The sequence shown here is derived from an EMBL/GenBank/DDBJ whole genome shotgun (WGS) entry which is preliminary data.</text>
</comment>
<protein>
    <recommendedName>
        <fullName evidence="4">Heme biosynthesis operon protein HemX</fullName>
    </recommendedName>
</protein>
<dbReference type="InterPro" id="IPR007470">
    <property type="entry name" value="HemX"/>
</dbReference>
<feature type="compositionally biased region" description="Low complexity" evidence="1">
    <location>
        <begin position="326"/>
        <end position="346"/>
    </location>
</feature>
<dbReference type="AlphaFoldDB" id="N6W3L7"/>
<proteinExistence type="predicted"/>
<dbReference type="PATRIC" id="fig|626887.3.peg.1006"/>
<sequence length="354" mass="39316">MGLWSWHQWQQQQSLRQTISHLQSTTDSLDRNYSQTGSQLDSRLQSLQGELNEQQQLVADMRRQIDHNAQALLDAGNRDRTDWLLAEAEYLLRIANQRLQVEQDIDGALSALQAADEVLNETDDPGTYPVRKQVAKEIMALRSIEDVDQTGLYLELEAAIDAINNLTDEALAALDTSTENDESATRENPGEEGNTLARGWSQIKSTLNEAIAIRRLDEPVKPLLSPQQSVYARLNMRLMLEEAQLALLRGNQTLYERALTKARDWLDTWYDGSHAPVRALRERLAELSQMDINPQLPDVSQSLNLLKARLEGRLNATSGETTPTGNSNNSASPNSSPSQSSESAPSGDKAGDAS</sequence>
<organism evidence="2 3">
    <name type="scientific">Marinobacter nanhaiticus D15-8W</name>
    <dbReference type="NCBI Taxonomy" id="626887"/>
    <lineage>
        <taxon>Bacteria</taxon>
        <taxon>Pseudomonadati</taxon>
        <taxon>Pseudomonadota</taxon>
        <taxon>Gammaproteobacteria</taxon>
        <taxon>Pseudomonadales</taxon>
        <taxon>Marinobacteraceae</taxon>
        <taxon>Marinobacter</taxon>
    </lineage>
</organism>
<keyword evidence="3" id="KW-1185">Reference proteome</keyword>
<dbReference type="OrthoDB" id="5739852at2"/>
<dbReference type="eggNOG" id="COG2959">
    <property type="taxonomic scope" value="Bacteria"/>
</dbReference>
<evidence type="ECO:0000313" key="2">
    <source>
        <dbReference type="EMBL" id="ENO14699.2"/>
    </source>
</evidence>
<dbReference type="HOGENOM" id="CLU_036381_4_1_6"/>
<dbReference type="STRING" id="626887.J057_05091"/>
<evidence type="ECO:0008006" key="4">
    <source>
        <dbReference type="Google" id="ProtNLM"/>
    </source>
</evidence>
<dbReference type="PANTHER" id="PTHR38043">
    <property type="entry name" value="PROTEIN HEMX"/>
    <property type="match status" value="1"/>
</dbReference>
<name>N6W3L7_9GAMM</name>
<dbReference type="Pfam" id="PF04375">
    <property type="entry name" value="HemX"/>
    <property type="match status" value="1"/>
</dbReference>
<evidence type="ECO:0000313" key="3">
    <source>
        <dbReference type="Proteomes" id="UP000013165"/>
    </source>
</evidence>
<dbReference type="Proteomes" id="UP000013165">
    <property type="component" value="Unassembled WGS sequence"/>
</dbReference>
<dbReference type="PANTHER" id="PTHR38043:SF1">
    <property type="entry name" value="PROTEIN HEMX"/>
    <property type="match status" value="1"/>
</dbReference>
<accession>N6W3L7</accession>
<gene>
    <name evidence="2" type="ORF">J057_05091</name>
</gene>
<feature type="region of interest" description="Disordered" evidence="1">
    <location>
        <begin position="316"/>
        <end position="354"/>
    </location>
</feature>
<feature type="region of interest" description="Disordered" evidence="1">
    <location>
        <begin position="176"/>
        <end position="196"/>
    </location>
</feature>
<feature type="compositionally biased region" description="Polar residues" evidence="1">
    <location>
        <begin position="316"/>
        <end position="325"/>
    </location>
</feature>